<dbReference type="SUPFAM" id="SSF48726">
    <property type="entry name" value="Immunoglobulin"/>
    <property type="match status" value="2"/>
</dbReference>
<gene>
    <name evidence="3" type="ORF">AGOR_G00194870</name>
</gene>
<reference evidence="3" key="1">
    <citation type="submission" date="2021-01" db="EMBL/GenBank/DDBJ databases">
        <authorList>
            <person name="Zahm M."/>
            <person name="Roques C."/>
            <person name="Cabau C."/>
            <person name="Klopp C."/>
            <person name="Donnadieu C."/>
            <person name="Jouanno E."/>
            <person name="Lampietro C."/>
            <person name="Louis A."/>
            <person name="Herpin A."/>
            <person name="Echchiki A."/>
            <person name="Berthelot C."/>
            <person name="Parey E."/>
            <person name="Roest-Crollius H."/>
            <person name="Braasch I."/>
            <person name="Postlethwait J."/>
            <person name="Bobe J."/>
            <person name="Montfort J."/>
            <person name="Bouchez O."/>
            <person name="Begum T."/>
            <person name="Mejri S."/>
            <person name="Adams A."/>
            <person name="Chen W.-J."/>
            <person name="Guiguen Y."/>
        </authorList>
    </citation>
    <scope>NUCLEOTIDE SEQUENCE</scope>
    <source>
        <tissue evidence="3">Blood</tissue>
    </source>
</reference>
<sequence length="404" mass="44863">MKSIFSAFILCLIGLDFSSAQPVELAGVVGRKLTFPSAVRNSGGLMYGDDVIGDVTNDQSTTDLFKKFTGRLQWDRSTGFFYITGLKMEDKGDYKVNYEGGSITYRLSVHRLDFSSAQPVELAGVVGRKLTFPSAVRNSGGLMYGDDVIGDVTNDQSTTDLFKKFTGRLQWDRSTGFFSITELQEEYKGDYKVNYEGGSIMYRLSVYNMHSQISVVNGTEGGTLNFTTEVKKGNLKYETETIAEVKNNTKTCNDQRFSGRLQWDSSTGFFSITKLKMEDSGVYTVQNDDEKQQPDYIYHLFVKVPVSKPSVTYNKDSCTIQCTVDRGTEVTLSWYREGEKEILGTSGPLSTPHQKLSQTVDRSGTYTCEAVNSVSRERSSVIVGEECADLPPVTPGKNIIPLCS</sequence>
<dbReference type="PANTHER" id="PTHR21063">
    <property type="entry name" value="LFA-3"/>
    <property type="match status" value="1"/>
</dbReference>
<organism evidence="3 4">
    <name type="scientific">Albula goreensis</name>
    <dbReference type="NCBI Taxonomy" id="1534307"/>
    <lineage>
        <taxon>Eukaryota</taxon>
        <taxon>Metazoa</taxon>
        <taxon>Chordata</taxon>
        <taxon>Craniata</taxon>
        <taxon>Vertebrata</taxon>
        <taxon>Euteleostomi</taxon>
        <taxon>Actinopterygii</taxon>
        <taxon>Neopterygii</taxon>
        <taxon>Teleostei</taxon>
        <taxon>Albuliformes</taxon>
        <taxon>Albulidae</taxon>
        <taxon>Albula</taxon>
    </lineage>
</organism>
<dbReference type="CDD" id="cd00096">
    <property type="entry name" value="Ig"/>
    <property type="match status" value="1"/>
</dbReference>
<name>A0A8T3CW49_9TELE</name>
<comment type="caution">
    <text evidence="3">The sequence shown here is derived from an EMBL/GenBank/DDBJ whole genome shotgun (WGS) entry which is preliminary data.</text>
</comment>
<keyword evidence="4" id="KW-1185">Reference proteome</keyword>
<dbReference type="PROSITE" id="PS50835">
    <property type="entry name" value="IG_LIKE"/>
    <property type="match status" value="1"/>
</dbReference>
<dbReference type="PANTHER" id="PTHR21063:SF4">
    <property type="entry name" value="CD48 ANTIGEN-RELATED"/>
    <property type="match status" value="1"/>
</dbReference>
<keyword evidence="1" id="KW-0732">Signal</keyword>
<dbReference type="InterPro" id="IPR013783">
    <property type="entry name" value="Ig-like_fold"/>
</dbReference>
<proteinExistence type="predicted"/>
<feature type="chain" id="PRO_5035800846" description="Ig-like domain-containing protein" evidence="1">
    <location>
        <begin position="21"/>
        <end position="404"/>
    </location>
</feature>
<dbReference type="InterPro" id="IPR036179">
    <property type="entry name" value="Ig-like_dom_sf"/>
</dbReference>
<evidence type="ECO:0000313" key="3">
    <source>
        <dbReference type="EMBL" id="KAI1887862.1"/>
    </source>
</evidence>
<feature type="signal peptide" evidence="1">
    <location>
        <begin position="1"/>
        <end position="20"/>
    </location>
</feature>
<dbReference type="Gene3D" id="2.60.40.10">
    <property type="entry name" value="Immunoglobulins"/>
    <property type="match status" value="4"/>
</dbReference>
<protein>
    <recommendedName>
        <fullName evidence="2">Ig-like domain-containing protein</fullName>
    </recommendedName>
</protein>
<feature type="domain" description="Ig-like" evidence="2">
    <location>
        <begin position="294"/>
        <end position="384"/>
    </location>
</feature>
<evidence type="ECO:0000313" key="4">
    <source>
        <dbReference type="Proteomes" id="UP000829720"/>
    </source>
</evidence>
<dbReference type="OrthoDB" id="9835793at2759"/>
<evidence type="ECO:0000259" key="2">
    <source>
        <dbReference type="PROSITE" id="PS50835"/>
    </source>
</evidence>
<accession>A0A8T3CW49</accession>
<dbReference type="Pfam" id="PF13895">
    <property type="entry name" value="Ig_2"/>
    <property type="match status" value="1"/>
</dbReference>
<evidence type="ECO:0000256" key="1">
    <source>
        <dbReference type="SAM" id="SignalP"/>
    </source>
</evidence>
<dbReference type="InterPro" id="IPR007110">
    <property type="entry name" value="Ig-like_dom"/>
</dbReference>
<dbReference type="Proteomes" id="UP000829720">
    <property type="component" value="Unassembled WGS sequence"/>
</dbReference>
<dbReference type="EMBL" id="JAERUA010000018">
    <property type="protein sequence ID" value="KAI1887862.1"/>
    <property type="molecule type" value="Genomic_DNA"/>
</dbReference>
<dbReference type="AlphaFoldDB" id="A0A8T3CW49"/>